<dbReference type="AlphaFoldDB" id="A0A514ZAB7"/>
<dbReference type="GO" id="GO:0005886">
    <property type="term" value="C:plasma membrane"/>
    <property type="evidence" value="ECO:0007669"/>
    <property type="project" value="UniProtKB-SubCell"/>
</dbReference>
<dbReference type="Pfam" id="PF07690">
    <property type="entry name" value="MFS_1"/>
    <property type="match status" value="1"/>
</dbReference>
<dbReference type="InterPro" id="IPR011701">
    <property type="entry name" value="MFS"/>
</dbReference>
<organism evidence="7 8">
    <name type="scientific">Lactococcus protaetiae</name>
    <dbReference type="NCBI Taxonomy" id="2592653"/>
    <lineage>
        <taxon>Bacteria</taxon>
        <taxon>Bacillati</taxon>
        <taxon>Bacillota</taxon>
        <taxon>Bacilli</taxon>
        <taxon>Lactobacillales</taxon>
        <taxon>Streptococcaceae</taxon>
        <taxon>Lactococcus</taxon>
    </lineage>
</organism>
<dbReference type="Proteomes" id="UP000315128">
    <property type="component" value="Chromosome"/>
</dbReference>
<evidence type="ECO:0000256" key="3">
    <source>
        <dbReference type="ARBA" id="ARBA00022692"/>
    </source>
</evidence>
<dbReference type="EMBL" id="CP041356">
    <property type="protein sequence ID" value="QDK71523.1"/>
    <property type="molecule type" value="Genomic_DNA"/>
</dbReference>
<evidence type="ECO:0000256" key="2">
    <source>
        <dbReference type="ARBA" id="ARBA00022475"/>
    </source>
</evidence>
<proteinExistence type="predicted"/>
<feature type="transmembrane region" description="Helical" evidence="6">
    <location>
        <begin position="70"/>
        <end position="92"/>
    </location>
</feature>
<feature type="transmembrane region" description="Helical" evidence="6">
    <location>
        <begin position="311"/>
        <end position="336"/>
    </location>
</feature>
<dbReference type="GO" id="GO:0022857">
    <property type="term" value="F:transmembrane transporter activity"/>
    <property type="evidence" value="ECO:0007669"/>
    <property type="project" value="InterPro"/>
</dbReference>
<feature type="transmembrane region" description="Helical" evidence="6">
    <location>
        <begin position="251"/>
        <end position="271"/>
    </location>
</feature>
<dbReference type="RefSeq" id="WP_142767084.1">
    <property type="nucleotide sequence ID" value="NZ_CP041356.1"/>
</dbReference>
<feature type="transmembrane region" description="Helical" evidence="6">
    <location>
        <begin position="283"/>
        <end position="305"/>
    </location>
</feature>
<feature type="transmembrane region" description="Helical" evidence="6">
    <location>
        <begin position="214"/>
        <end position="231"/>
    </location>
</feature>
<dbReference type="PANTHER" id="PTHR23513">
    <property type="entry name" value="INTEGRAL MEMBRANE EFFLUX PROTEIN-RELATED"/>
    <property type="match status" value="1"/>
</dbReference>
<dbReference type="Gene3D" id="1.20.1250.20">
    <property type="entry name" value="MFS general substrate transporter like domains"/>
    <property type="match status" value="1"/>
</dbReference>
<keyword evidence="3 6" id="KW-0812">Transmembrane</keyword>
<dbReference type="CDD" id="cd06173">
    <property type="entry name" value="MFS_MefA_like"/>
    <property type="match status" value="1"/>
</dbReference>
<feature type="transmembrane region" description="Helical" evidence="6">
    <location>
        <begin position="164"/>
        <end position="185"/>
    </location>
</feature>
<reference evidence="7 8" key="1">
    <citation type="submission" date="2019-07" db="EMBL/GenBank/DDBJ databases">
        <title>Genome sequencing of KACC 19320.</title>
        <authorList>
            <person name="Heo J."/>
            <person name="Kim S.-J."/>
            <person name="Kim J.-S."/>
            <person name="Hong S.-B."/>
            <person name="Kwon S.-W."/>
        </authorList>
    </citation>
    <scope>NUCLEOTIDE SEQUENCE [LARGE SCALE GENOMIC DNA]</scope>
    <source>
        <strain evidence="7 8">KACC 19320</strain>
    </source>
</reference>
<evidence type="ECO:0000256" key="1">
    <source>
        <dbReference type="ARBA" id="ARBA00004651"/>
    </source>
</evidence>
<feature type="transmembrane region" description="Helical" evidence="6">
    <location>
        <begin position="7"/>
        <end position="31"/>
    </location>
</feature>
<sequence length="410" mass="45578">MTRNIKFLFASRVCSEFTQAMYPIVLPLFILQLHGSLRLSGVFFAIVMLPSMLFIPFIGTWIEKFSKQKIISFFLLISSFLFVGQFILLISIKFPSLFLLGMFAILITISADTSELASKVLFTEIVSREELEKYNGMKSLIDNISGFGAPILGTVIYGCFGFKMIVLLGGILYLISSGFMTQLSYTRRKQNSKSKTSFFVNMKNGIRPIQQNRIVLNMVLLSASLNFFVASGGDIINPGILIQKYHISNQLFGMVEVAFMIGVALSGLIILKKTPNLKPFLPRLFILDSIVMIIIGVASITMIGINKLLFLLIFLVLEVVLGFVTILINVPIISLYQSEVVLEYQSRFFGFNSFLGKLAITLGTLYTGFLSQTFGADTILIINNICVIIIVGVTFGKAISPKVDTELKVE</sequence>
<feature type="transmembrane region" description="Helical" evidence="6">
    <location>
        <begin position="348"/>
        <end position="369"/>
    </location>
</feature>
<dbReference type="SUPFAM" id="SSF103473">
    <property type="entry name" value="MFS general substrate transporter"/>
    <property type="match status" value="1"/>
</dbReference>
<dbReference type="PANTHER" id="PTHR23513:SF6">
    <property type="entry name" value="MAJOR FACILITATOR SUPERFAMILY ASSOCIATED DOMAIN-CONTAINING PROTEIN"/>
    <property type="match status" value="1"/>
</dbReference>
<accession>A0A514ZAB7</accession>
<comment type="subcellular location">
    <subcellularLocation>
        <location evidence="1">Cell membrane</location>
        <topology evidence="1">Multi-pass membrane protein</topology>
    </subcellularLocation>
</comment>
<gene>
    <name evidence="7" type="ORF">FLP15_10560</name>
</gene>
<keyword evidence="2" id="KW-1003">Cell membrane</keyword>
<evidence type="ECO:0000313" key="7">
    <source>
        <dbReference type="EMBL" id="QDK71523.1"/>
    </source>
</evidence>
<keyword evidence="5 6" id="KW-0472">Membrane</keyword>
<feature type="transmembrane region" description="Helical" evidence="6">
    <location>
        <begin position="37"/>
        <end position="58"/>
    </location>
</feature>
<keyword evidence="4 6" id="KW-1133">Transmembrane helix</keyword>
<name>A0A514ZAB7_9LACT</name>
<evidence type="ECO:0000256" key="4">
    <source>
        <dbReference type="ARBA" id="ARBA00022989"/>
    </source>
</evidence>
<dbReference type="InterPro" id="IPR036259">
    <property type="entry name" value="MFS_trans_sf"/>
</dbReference>
<protein>
    <submittedName>
        <fullName evidence="7">MFS transporter</fullName>
    </submittedName>
</protein>
<feature type="transmembrane region" description="Helical" evidence="6">
    <location>
        <begin position="381"/>
        <end position="399"/>
    </location>
</feature>
<dbReference type="KEGG" id="lack:FLP15_10560"/>
<evidence type="ECO:0000256" key="5">
    <source>
        <dbReference type="ARBA" id="ARBA00023136"/>
    </source>
</evidence>
<dbReference type="OrthoDB" id="9763297at2"/>
<evidence type="ECO:0000256" key="6">
    <source>
        <dbReference type="SAM" id="Phobius"/>
    </source>
</evidence>
<keyword evidence="8" id="KW-1185">Reference proteome</keyword>
<evidence type="ECO:0000313" key="8">
    <source>
        <dbReference type="Proteomes" id="UP000315128"/>
    </source>
</evidence>